<feature type="domain" description="Carrier" evidence="3">
    <location>
        <begin position="316"/>
        <end position="391"/>
    </location>
</feature>
<dbReference type="GO" id="GO:0006633">
    <property type="term" value="P:fatty acid biosynthetic process"/>
    <property type="evidence" value="ECO:0007669"/>
    <property type="project" value="TreeGrafter"/>
</dbReference>
<dbReference type="Gene3D" id="3.40.50.720">
    <property type="entry name" value="NAD(P)-binding Rossmann-like Domain"/>
    <property type="match status" value="1"/>
</dbReference>
<organism evidence="4 5">
    <name type="scientific">Pomacea canaliculata</name>
    <name type="common">Golden apple snail</name>
    <dbReference type="NCBI Taxonomy" id="400727"/>
    <lineage>
        <taxon>Eukaryota</taxon>
        <taxon>Metazoa</taxon>
        <taxon>Spiralia</taxon>
        <taxon>Lophotrochozoa</taxon>
        <taxon>Mollusca</taxon>
        <taxon>Gastropoda</taxon>
        <taxon>Caenogastropoda</taxon>
        <taxon>Architaenioglossa</taxon>
        <taxon>Ampullarioidea</taxon>
        <taxon>Ampullariidae</taxon>
        <taxon>Pomacea</taxon>
    </lineage>
</organism>
<evidence type="ECO:0000256" key="2">
    <source>
        <dbReference type="ARBA" id="ARBA00022553"/>
    </source>
</evidence>
<dbReference type="InterPro" id="IPR057326">
    <property type="entry name" value="KR_dom"/>
</dbReference>
<dbReference type="InterPro" id="IPR009081">
    <property type="entry name" value="PP-bd_ACP"/>
</dbReference>
<evidence type="ECO:0000313" key="4">
    <source>
        <dbReference type="EMBL" id="PVD27402.1"/>
    </source>
</evidence>
<gene>
    <name evidence="4" type="ORF">C0Q70_12560</name>
</gene>
<dbReference type="Pfam" id="PF08659">
    <property type="entry name" value="KR"/>
    <property type="match status" value="1"/>
</dbReference>
<keyword evidence="2" id="KW-0597">Phosphoprotein</keyword>
<dbReference type="PANTHER" id="PTHR43775">
    <property type="entry name" value="FATTY ACID SYNTHASE"/>
    <property type="match status" value="1"/>
</dbReference>
<proteinExistence type="predicted"/>
<dbReference type="PANTHER" id="PTHR43775:SF37">
    <property type="entry name" value="SI:DKEY-61P9.11"/>
    <property type="match status" value="1"/>
</dbReference>
<dbReference type="SMART" id="SM00822">
    <property type="entry name" value="PKS_KR"/>
    <property type="match status" value="1"/>
</dbReference>
<dbReference type="Pfam" id="PF00550">
    <property type="entry name" value="PP-binding"/>
    <property type="match status" value="1"/>
</dbReference>
<dbReference type="EMBL" id="PZQS01000007">
    <property type="protein sequence ID" value="PVD27402.1"/>
    <property type="molecule type" value="Genomic_DNA"/>
</dbReference>
<dbReference type="GO" id="GO:0005737">
    <property type="term" value="C:cytoplasm"/>
    <property type="evidence" value="ECO:0007669"/>
    <property type="project" value="TreeGrafter"/>
</dbReference>
<dbReference type="InterPro" id="IPR050091">
    <property type="entry name" value="PKS_NRPS_Biosynth_Enz"/>
</dbReference>
<evidence type="ECO:0000313" key="5">
    <source>
        <dbReference type="Proteomes" id="UP000245119"/>
    </source>
</evidence>
<dbReference type="SUPFAM" id="SSF47336">
    <property type="entry name" value="ACP-like"/>
    <property type="match status" value="1"/>
</dbReference>
<dbReference type="Gene3D" id="1.10.1200.10">
    <property type="entry name" value="ACP-like"/>
    <property type="match status" value="1"/>
</dbReference>
<comment type="caution">
    <text evidence="4">The sequence shown here is derived from an EMBL/GenBank/DDBJ whole genome shotgun (WGS) entry which is preliminary data.</text>
</comment>
<dbReference type="PROSITE" id="PS50075">
    <property type="entry name" value="CARRIER"/>
    <property type="match status" value="1"/>
</dbReference>
<dbReference type="OrthoDB" id="329835at2759"/>
<dbReference type="Proteomes" id="UP000245119">
    <property type="component" value="Linkage Group LG7"/>
</dbReference>
<evidence type="ECO:0000259" key="3">
    <source>
        <dbReference type="PROSITE" id="PS50075"/>
    </source>
</evidence>
<reference evidence="4 5" key="1">
    <citation type="submission" date="2018-04" db="EMBL/GenBank/DDBJ databases">
        <title>The genome of golden apple snail Pomacea canaliculata provides insight into stress tolerance and invasive adaptation.</title>
        <authorList>
            <person name="Liu C."/>
            <person name="Liu B."/>
            <person name="Ren Y."/>
            <person name="Zhang Y."/>
            <person name="Wang H."/>
            <person name="Li S."/>
            <person name="Jiang F."/>
            <person name="Yin L."/>
            <person name="Zhang G."/>
            <person name="Qian W."/>
            <person name="Fan W."/>
        </authorList>
    </citation>
    <scope>NUCLEOTIDE SEQUENCE [LARGE SCALE GENOMIC DNA]</scope>
    <source>
        <strain evidence="4">SZHN2017</strain>
        <tissue evidence="4">Muscle</tissue>
    </source>
</reference>
<evidence type="ECO:0000256" key="1">
    <source>
        <dbReference type="ARBA" id="ARBA00022450"/>
    </source>
</evidence>
<dbReference type="GO" id="GO:0005886">
    <property type="term" value="C:plasma membrane"/>
    <property type="evidence" value="ECO:0007669"/>
    <property type="project" value="TreeGrafter"/>
</dbReference>
<name>A0A2T7P1V3_POMCA</name>
<dbReference type="InterPro" id="IPR013968">
    <property type="entry name" value="PKS_KR"/>
</dbReference>
<keyword evidence="5" id="KW-1185">Reference proteome</keyword>
<dbReference type="GO" id="GO:0004312">
    <property type="term" value="F:fatty acid synthase activity"/>
    <property type="evidence" value="ECO:0007669"/>
    <property type="project" value="TreeGrafter"/>
</dbReference>
<dbReference type="STRING" id="400727.A0A2T7P1V3"/>
<sequence length="395" mass="44400">MFIPDWQPLTFTSQRTLSSQFLSRMSQRLSSSRELLDNPEFFITAEAVYVNRVRRVDKRTSVPLFREAPLDPKLMPRDICAKVDSDNIFNVRSVYIVVGGLTGLGWICVKFLARHGARNIAIIQRRTPSAEHTSNIEELTKHFDCIIHVFQVDVTKHNEVKQSLSSVGEKFNNAPLKGIFFGAAVVDDGDFFSMSRNKFDIVLAPKIKGAWNVHLLTRHLPLDFFVMHSSAASVFGNQGEANYAAGNAFLDGLAFYRRNQVKMDEERYFTRLQASGLQPLLQRFQSLGLQRVAKATFDKIDVLAVAKAKDPAARLELYHSYVLQIIRRVFSVDQSQVTLDTNLTDLGMDSVSSSMLLGQIYRDTSIKLNAVTLISGGVTVRSIAQNLNDNFVLDT</sequence>
<dbReference type="AlphaFoldDB" id="A0A2T7P1V3"/>
<dbReference type="SUPFAM" id="SSF51735">
    <property type="entry name" value="NAD(P)-binding Rossmann-fold domains"/>
    <property type="match status" value="1"/>
</dbReference>
<dbReference type="InterPro" id="IPR036736">
    <property type="entry name" value="ACP-like_sf"/>
</dbReference>
<dbReference type="InterPro" id="IPR036291">
    <property type="entry name" value="NAD(P)-bd_dom_sf"/>
</dbReference>
<accession>A0A2T7P1V3</accession>
<keyword evidence="1" id="KW-0596">Phosphopantetheine</keyword>
<protein>
    <recommendedName>
        <fullName evidence="3">Carrier domain-containing protein</fullName>
    </recommendedName>
</protein>